<dbReference type="PANTHER" id="PTHR24206">
    <property type="entry name" value="OS06G0237300 PROTEIN"/>
    <property type="match status" value="1"/>
</dbReference>
<feature type="region of interest" description="Disordered" evidence="5">
    <location>
        <begin position="1437"/>
        <end position="1459"/>
    </location>
</feature>
<reference evidence="7" key="4">
    <citation type="submission" date="2025-09" db="UniProtKB">
        <authorList>
            <consortium name="Ensembl"/>
        </authorList>
    </citation>
    <scope>IDENTIFICATION</scope>
</reference>
<keyword evidence="3 4" id="KW-0440">LIM domain</keyword>
<dbReference type="PROSITE" id="PS50023">
    <property type="entry name" value="LIM_DOMAIN_2"/>
    <property type="match status" value="1"/>
</dbReference>
<evidence type="ECO:0000313" key="7">
    <source>
        <dbReference type="Ensembl" id="ENSELUP00000036513.2"/>
    </source>
</evidence>
<dbReference type="Bgee" id="ENSELUG00000015871">
    <property type="expression patterns" value="Expressed in heart and 8 other cell types or tissues"/>
</dbReference>
<gene>
    <name evidence="7" type="primary">TTK</name>
</gene>
<dbReference type="OMA" id="KMSWPPE"/>
<feature type="compositionally biased region" description="Basic and acidic residues" evidence="5">
    <location>
        <begin position="298"/>
        <end position="310"/>
    </location>
</feature>
<dbReference type="Ensembl" id="ENSELUT00000025205.3">
    <property type="protein sequence ID" value="ENSELUP00000036513.2"/>
    <property type="gene ID" value="ENSELUG00000015871.3"/>
</dbReference>
<feature type="compositionally biased region" description="Basic and acidic residues" evidence="5">
    <location>
        <begin position="435"/>
        <end position="448"/>
    </location>
</feature>
<keyword evidence="1 4" id="KW-0479">Metal-binding</keyword>
<evidence type="ECO:0000256" key="1">
    <source>
        <dbReference type="ARBA" id="ARBA00022723"/>
    </source>
</evidence>
<keyword evidence="2 4" id="KW-0862">Zinc</keyword>
<feature type="region of interest" description="Disordered" evidence="5">
    <location>
        <begin position="227"/>
        <end position="310"/>
    </location>
</feature>
<protein>
    <recommendedName>
        <fullName evidence="6">LIM zinc-binding domain-containing protein</fullName>
    </recommendedName>
</protein>
<proteinExistence type="predicted"/>
<feature type="compositionally biased region" description="Polar residues" evidence="5">
    <location>
        <begin position="449"/>
        <end position="458"/>
    </location>
</feature>
<name>A0A3P9A799_ESOLU</name>
<organism evidence="7 8">
    <name type="scientific">Esox lucius</name>
    <name type="common">Northern pike</name>
    <dbReference type="NCBI Taxonomy" id="8010"/>
    <lineage>
        <taxon>Eukaryota</taxon>
        <taxon>Metazoa</taxon>
        <taxon>Chordata</taxon>
        <taxon>Craniata</taxon>
        <taxon>Vertebrata</taxon>
        <taxon>Euteleostomi</taxon>
        <taxon>Actinopterygii</taxon>
        <taxon>Neopterygii</taxon>
        <taxon>Teleostei</taxon>
        <taxon>Protacanthopterygii</taxon>
        <taxon>Esociformes</taxon>
        <taxon>Esocidae</taxon>
        <taxon>Esox</taxon>
    </lineage>
</organism>
<dbReference type="SMART" id="SM00132">
    <property type="entry name" value="LIM"/>
    <property type="match status" value="1"/>
</dbReference>
<sequence>MSYVLKLSPLLRRLKIIDHKNKDFGLREPLCLVMLLKPHWTTEARRHGRPSPSDAVVGGFPVLETMSTLRRSQSLRNLSRSGGQERSWVRSSSSLWDNKKSVSQLVQQYQSCVELSTYETENEKQKLCLSFRSTKEDFSEAGADSPWRRLKSLGNHADHMGLGSGSLCLHRSRSMDYLPQRDRAPEGTRALRALFESKAALQQDRKPRLNGASPAIRGEVLVAGIQSTEKALPPGPRRSYMTGGSPGQKEKNVQRTGQWERRKTVSGVPESSFREIRVTHPDDRRRLDLSYTDTLSTQDRDRERKSTSNSIRDRSALYLSRVAAAEYPGSLTRTEPSSYSGKKTKASKFQSPAKEMCSACLTPVYPVEKMVANKLVLHNNCFCCKHCKKKLSICNYSALYGEFYCIFHYKQLFKRKGNYDEGFGHQQHKNRWLPKPKEPEQDKNEKTTPKGSTLSKSYKPNMPVDVIDGLAEPSTNMLYVTPKSVSNPINNISPDRSYKQELSWPPEKKGKVVSCPGVQQVITLKTPRKILQTDKATQENVIINTGTKTRAVKNPPNTSQVEIRKEVLSLQNRMQSNTNTTSRRTEITKTDLLDSLETPNSEKARPWSVSSKRILFQQDSVTTLKTVGATSCTNAPKQDTEQVTFASSAIKNYNSVSDEKTNSKGKTKKSVRFSPSLSDNLNTLYGASALELSSGMENNDQHANDSVESRDNGTEIKQFPLLAEAEERNIQSKDTPNIYECNSLKNIQNSYQDNSHEKIEELKKKHLEGSQASIAENMDIGISQESTHFEVPEAVQTNSLSGLSVTLDVVESNAVQINNCSTPELKTVNLPEPAENINIGEGQLELSHSVDQTVKESEPDHKEKNFANNENQVDCNDQVKHDNMVDKPQGVKRSNSPKAFVKQNDKTAMKKGSWSNRKSPLSKLFLSSGNEKNNKTETDIKKPNAKPRSILGKLFQSSLDKGQDIKTDIQDEGKETLPLPTDDTLFGDMKNQVFERENESGDKAKSSVLEELEGRSNESSFSADLNPFNNVQIKGKDAVTESTLPLTVLDSTGDIIAPAEIKCIPSGEISFVVDAEDIHSFGDPTSQKIKVESQSPFNNDMAVSSDFISSTLEIEVTVHEKMLEDSTDNISDDLSLSDPRSLWGTADDPFGNGINFGHTVPLSTQTNPDASHNLTNQMFKAQEVNEQDRAKGDLFNLFGEVSHKPPNPFETPQIQEETFIGNVEDTSSSTVSLSLEFQRSNAPADSVIIHKSQLQSTENQDIFGIGDKLTVADQALQIETDTNDQDPTKTQSKSIFDLSTPTPTEVLSNQSVLDIFDTEGSVTMPVQLLTSNFGQDGADLTSDPAPFTFSDDILGIGDDSFSGDPLMENPSQANFNIFNDFKGLDTPEMANTPAAPCQTQSVFVDDIFASEPVMLPSSATSNRDPFVDPFLDAFSENTGTTTVTQPSTSDNSWMDDLLG</sequence>
<feature type="region of interest" description="Disordered" evidence="5">
    <location>
        <begin position="424"/>
        <end position="458"/>
    </location>
</feature>
<reference evidence="7" key="2">
    <citation type="submission" date="2020-02" db="EMBL/GenBank/DDBJ databases">
        <title>Esox lucius (northern pike) genome, fEsoLuc1, primary haplotype.</title>
        <authorList>
            <person name="Myers G."/>
            <person name="Karagic N."/>
            <person name="Meyer A."/>
            <person name="Pippel M."/>
            <person name="Reichard M."/>
            <person name="Winkler S."/>
            <person name="Tracey A."/>
            <person name="Sims Y."/>
            <person name="Howe K."/>
            <person name="Rhie A."/>
            <person name="Formenti G."/>
            <person name="Durbin R."/>
            <person name="Fedrigo O."/>
            <person name="Jarvis E.D."/>
        </authorList>
    </citation>
    <scope>NUCLEOTIDE SEQUENCE [LARGE SCALE GENOMIC DNA]</scope>
</reference>
<feature type="compositionally biased region" description="Basic and acidic residues" evidence="5">
    <location>
        <begin position="248"/>
        <end position="263"/>
    </location>
</feature>
<dbReference type="Gene3D" id="2.10.110.10">
    <property type="entry name" value="Cysteine Rich Protein"/>
    <property type="match status" value="1"/>
</dbReference>
<reference evidence="7" key="3">
    <citation type="submission" date="2025-08" db="UniProtKB">
        <authorList>
            <consortium name="Ensembl"/>
        </authorList>
    </citation>
    <scope>IDENTIFICATION</scope>
</reference>
<feature type="compositionally biased region" description="Basic and acidic residues" evidence="5">
    <location>
        <begin position="272"/>
        <end position="288"/>
    </location>
</feature>
<evidence type="ECO:0000256" key="5">
    <source>
        <dbReference type="SAM" id="MobiDB-lite"/>
    </source>
</evidence>
<dbReference type="InParanoid" id="A0A3P9A799"/>
<evidence type="ECO:0000256" key="4">
    <source>
        <dbReference type="PROSITE-ProRule" id="PRU00125"/>
    </source>
</evidence>
<dbReference type="Proteomes" id="UP000265140">
    <property type="component" value="Chromosome 3"/>
</dbReference>
<feature type="compositionally biased region" description="Basic and acidic residues" evidence="5">
    <location>
        <begin position="932"/>
        <end position="942"/>
    </location>
</feature>
<accession>A0A3P9A799</accession>
<dbReference type="SUPFAM" id="SSF57716">
    <property type="entry name" value="Glucocorticoid receptor-like (DNA-binding domain)"/>
    <property type="match status" value="2"/>
</dbReference>
<feature type="region of interest" description="Disordered" evidence="5">
    <location>
        <begin position="906"/>
        <end position="944"/>
    </location>
</feature>
<feature type="compositionally biased region" description="Polar residues" evidence="5">
    <location>
        <begin position="913"/>
        <end position="931"/>
    </location>
</feature>
<evidence type="ECO:0000256" key="2">
    <source>
        <dbReference type="ARBA" id="ARBA00022833"/>
    </source>
</evidence>
<feature type="compositionally biased region" description="Low complexity" evidence="5">
    <location>
        <begin position="1438"/>
        <end position="1448"/>
    </location>
</feature>
<dbReference type="GeneTree" id="ENSGT00940000158377"/>
<keyword evidence="8" id="KW-1185">Reference proteome</keyword>
<dbReference type="InterPro" id="IPR001781">
    <property type="entry name" value="Znf_LIM"/>
</dbReference>
<evidence type="ECO:0000259" key="6">
    <source>
        <dbReference type="PROSITE" id="PS50023"/>
    </source>
</evidence>
<dbReference type="GO" id="GO:0046872">
    <property type="term" value="F:metal ion binding"/>
    <property type="evidence" value="ECO:0007669"/>
    <property type="project" value="UniProtKB-KW"/>
</dbReference>
<feature type="domain" description="LIM zinc-binding" evidence="6">
    <location>
        <begin position="355"/>
        <end position="415"/>
    </location>
</feature>
<evidence type="ECO:0000256" key="3">
    <source>
        <dbReference type="ARBA" id="ARBA00023038"/>
    </source>
</evidence>
<evidence type="ECO:0000313" key="8">
    <source>
        <dbReference type="Proteomes" id="UP000265140"/>
    </source>
</evidence>
<reference evidence="8" key="1">
    <citation type="journal article" date="2014" name="PLoS ONE">
        <title>The genome and linkage map of the northern pike (Esox lucius): conserved synteny revealed between the salmonid sister group and the Neoteleostei.</title>
        <authorList>
            <person name="Rondeau E.B."/>
            <person name="Minkley D.R."/>
            <person name="Leong J.S."/>
            <person name="Messmer A.M."/>
            <person name="Jantzen J.R."/>
            <person name="von Schalburg K.R."/>
            <person name="Lemon C."/>
            <person name="Bird N.H."/>
            <person name="Koop B.F."/>
        </authorList>
    </citation>
    <scope>NUCLEOTIDE SEQUENCE</scope>
</reference>